<dbReference type="AlphaFoldDB" id="A0AAF0T6R3"/>
<reference evidence="1" key="1">
    <citation type="submission" date="2023-08" db="EMBL/GenBank/DDBJ databases">
        <title>A de novo genome assembly of Solanum verrucosum Schlechtendal, a Mexican diploid species geographically isolated from the other diploid A-genome species in potato relatives.</title>
        <authorList>
            <person name="Hosaka K."/>
        </authorList>
    </citation>
    <scope>NUCLEOTIDE SEQUENCE</scope>
    <source>
        <tissue evidence="1">Young leaves</tissue>
    </source>
</reference>
<dbReference type="Proteomes" id="UP001234989">
    <property type="component" value="Chromosome 1"/>
</dbReference>
<sequence length="155" mass="17692">MIMGAIEPSLLQLLHQIELHLDELLQRQAEKETIFMLSLVTESKRIHQMLSLNSSSQVPVSSEPVIELKSSSTVPKCRFISYLKARKLVSKRCVYHLVRVNDSSVEIPLIQSVLVVKEFPEVFLDDLPGVPPKREIDFGVRRHSSRYSSYLFSAI</sequence>
<keyword evidence="2" id="KW-1185">Reference proteome</keyword>
<organism evidence="1 2">
    <name type="scientific">Solanum verrucosum</name>
    <dbReference type="NCBI Taxonomy" id="315347"/>
    <lineage>
        <taxon>Eukaryota</taxon>
        <taxon>Viridiplantae</taxon>
        <taxon>Streptophyta</taxon>
        <taxon>Embryophyta</taxon>
        <taxon>Tracheophyta</taxon>
        <taxon>Spermatophyta</taxon>
        <taxon>Magnoliopsida</taxon>
        <taxon>eudicotyledons</taxon>
        <taxon>Gunneridae</taxon>
        <taxon>Pentapetalae</taxon>
        <taxon>asterids</taxon>
        <taxon>lamiids</taxon>
        <taxon>Solanales</taxon>
        <taxon>Solanaceae</taxon>
        <taxon>Solanoideae</taxon>
        <taxon>Solaneae</taxon>
        <taxon>Solanum</taxon>
    </lineage>
</organism>
<dbReference type="EMBL" id="CP133612">
    <property type="protein sequence ID" value="WMV07266.1"/>
    <property type="molecule type" value="Genomic_DNA"/>
</dbReference>
<accession>A0AAF0T6R3</accession>
<name>A0AAF0T6R3_SOLVR</name>
<evidence type="ECO:0000313" key="1">
    <source>
        <dbReference type="EMBL" id="WMV07266.1"/>
    </source>
</evidence>
<proteinExistence type="predicted"/>
<protein>
    <submittedName>
        <fullName evidence="1">Uncharacterized protein</fullName>
    </submittedName>
</protein>
<gene>
    <name evidence="1" type="ORF">MTR67_000651</name>
</gene>
<evidence type="ECO:0000313" key="2">
    <source>
        <dbReference type="Proteomes" id="UP001234989"/>
    </source>
</evidence>